<evidence type="ECO:0000313" key="4">
    <source>
        <dbReference type="Proteomes" id="UP001165122"/>
    </source>
</evidence>
<comment type="similarity">
    <text evidence="1">Belongs to the CFAP97 family.</text>
</comment>
<dbReference type="Pfam" id="PF13879">
    <property type="entry name" value="Hmw_CFAP97"/>
    <property type="match status" value="1"/>
</dbReference>
<proteinExistence type="inferred from homology"/>
<evidence type="ECO:0000313" key="3">
    <source>
        <dbReference type="EMBL" id="GMH55588.1"/>
    </source>
</evidence>
<evidence type="ECO:0000256" key="1">
    <source>
        <dbReference type="ARBA" id="ARBA00008315"/>
    </source>
</evidence>
<sequence length="580" mass="64380">MYRSRVGYERDPKPYLKEKHISHAHSMHMKKMREIKSRASGSGTLDNRMPDSTGMKHLQMRQKQRAMKAQRNNEIASENRNLLKKIAKIITTIPPELTVRQESNNKSLNAIGRSLELDRISKENQKILRRMLAVKSQHDTSKLREDSAHHEKLLKRLRMVKYTPDDASLRSVSRRGKAEVVKEMDETASKYEDDDSMSMMSMMTTSVSSEVGGGGSAGSSKKVKKKKKKKGAGVPNEINMLSPNTVRRNSAKDELTMFAEAAKLDEENCGDPDYGGEEQDKAAESIVHAGEERKRLVKKASSLDQGSGEYTLVLQSKNIVIFTGGYIGGRELAAICVMKKRDGRLRVTVNSEVGDRVEAFKDLTVNNAQKIFDEPIFKDTDIRELSKDELTVIARLLLDWVHIEKVEGGSGHHEVKFMNPLKVPEARESFVAPSPGSLQDRPSSAEVIVTVSKAFKMLVTVVDAPVGLETGVELSIEMYNSRRQGVVDIIAKTITKNTPLSDLVPEELEVSVALPTLVSIDQEMTNNYLKGMVESLNIRLDNGMKGADKDTPVGVKLHVKGGRPQTVAAGNGSRRNSKNS</sequence>
<dbReference type="PANTHER" id="PTHR23035">
    <property type="entry name" value="CILIA- AND FLAGELLA-ASSOCIATED PROTEIN 97-RELATED"/>
    <property type="match status" value="1"/>
</dbReference>
<protein>
    <submittedName>
        <fullName evidence="3">Uncharacterized protein</fullName>
    </submittedName>
</protein>
<dbReference type="Proteomes" id="UP001165122">
    <property type="component" value="Unassembled WGS sequence"/>
</dbReference>
<gene>
    <name evidence="3" type="ORF">TrLO_g4782</name>
</gene>
<keyword evidence="4" id="KW-1185">Reference proteome</keyword>
<feature type="region of interest" description="Disordered" evidence="2">
    <location>
        <begin position="178"/>
        <end position="241"/>
    </location>
</feature>
<reference evidence="4" key="1">
    <citation type="journal article" date="2023" name="Commun. Biol.">
        <title>Genome analysis of Parmales, the sister group of diatoms, reveals the evolutionary specialization of diatoms from phago-mixotrophs to photoautotrophs.</title>
        <authorList>
            <person name="Ban H."/>
            <person name="Sato S."/>
            <person name="Yoshikawa S."/>
            <person name="Yamada K."/>
            <person name="Nakamura Y."/>
            <person name="Ichinomiya M."/>
            <person name="Sato N."/>
            <person name="Blanc-Mathieu R."/>
            <person name="Endo H."/>
            <person name="Kuwata A."/>
            <person name="Ogata H."/>
        </authorList>
    </citation>
    <scope>NUCLEOTIDE SEQUENCE [LARGE SCALE GENOMIC DNA]</scope>
    <source>
        <strain evidence="4">NIES 3700</strain>
    </source>
</reference>
<organism evidence="3 4">
    <name type="scientific">Triparma laevis f. longispina</name>
    <dbReference type="NCBI Taxonomy" id="1714387"/>
    <lineage>
        <taxon>Eukaryota</taxon>
        <taxon>Sar</taxon>
        <taxon>Stramenopiles</taxon>
        <taxon>Ochrophyta</taxon>
        <taxon>Bolidophyceae</taxon>
        <taxon>Parmales</taxon>
        <taxon>Triparmaceae</taxon>
        <taxon>Triparma</taxon>
    </lineage>
</organism>
<feature type="compositionally biased region" description="Basic and acidic residues" evidence="2">
    <location>
        <begin position="178"/>
        <end position="191"/>
    </location>
</feature>
<dbReference type="OrthoDB" id="193795at2759"/>
<comment type="caution">
    <text evidence="3">The sequence shown here is derived from an EMBL/GenBank/DDBJ whole genome shotgun (WGS) entry which is preliminary data.</text>
</comment>
<name>A0A9W7DYR4_9STRA</name>
<accession>A0A9W7DYR4</accession>
<dbReference type="AlphaFoldDB" id="A0A9W7DYR4"/>
<feature type="compositionally biased region" description="Low complexity" evidence="2">
    <location>
        <begin position="197"/>
        <end position="210"/>
    </location>
</feature>
<dbReference type="InterPro" id="IPR038791">
    <property type="entry name" value="Cfap97/Hemingway"/>
</dbReference>
<dbReference type="InterPro" id="IPR029488">
    <property type="entry name" value="Hmw/CFAP97"/>
</dbReference>
<dbReference type="EMBL" id="BRXW01000445">
    <property type="protein sequence ID" value="GMH55588.1"/>
    <property type="molecule type" value="Genomic_DNA"/>
</dbReference>
<evidence type="ECO:0000256" key="2">
    <source>
        <dbReference type="SAM" id="MobiDB-lite"/>
    </source>
</evidence>
<dbReference type="PANTHER" id="PTHR23035:SF2">
    <property type="entry name" value="KIAA1430 HOMOLOGUE"/>
    <property type="match status" value="1"/>
</dbReference>
<feature type="compositionally biased region" description="Basic residues" evidence="2">
    <location>
        <begin position="221"/>
        <end position="231"/>
    </location>
</feature>